<sequence>MAEKTLIIGNEKVHQKIERIAYEIVEHNFDEKELVLVGIAKRGYLFAELVFNEVKKIGKQDVSLESIALDKDNVFDANGINYSGELNALNGKTVIVIDDVLNSGVTLMYAVRHLLGAQIKKMNTAVLVDRRHRNFPIRADFAGLTLSTTLQEHIAVEFTNEEVNVYLV</sequence>
<proteinExistence type="predicted"/>
<dbReference type="CDD" id="cd06223">
    <property type="entry name" value="PRTases_typeI"/>
    <property type="match status" value="1"/>
</dbReference>
<dbReference type="InterPro" id="IPR000836">
    <property type="entry name" value="PRTase_dom"/>
</dbReference>
<protein>
    <submittedName>
        <fullName evidence="2">Bifunctional protein pyrR</fullName>
    </submittedName>
</protein>
<dbReference type="Gene3D" id="3.40.50.2020">
    <property type="match status" value="1"/>
</dbReference>
<organism evidence="2 3">
    <name type="scientific">Parvicella tangerina</name>
    <dbReference type="NCBI Taxonomy" id="2829795"/>
    <lineage>
        <taxon>Bacteria</taxon>
        <taxon>Pseudomonadati</taxon>
        <taxon>Bacteroidota</taxon>
        <taxon>Flavobacteriia</taxon>
        <taxon>Flavobacteriales</taxon>
        <taxon>Parvicellaceae</taxon>
        <taxon>Parvicella</taxon>
    </lineage>
</organism>
<dbReference type="EMBL" id="OU015584">
    <property type="protein sequence ID" value="CAG5083391.1"/>
    <property type="molecule type" value="Genomic_DNA"/>
</dbReference>
<gene>
    <name evidence="2" type="primary">pyrR_2</name>
    <name evidence="2" type="ORF">CRYO30217_02182</name>
</gene>
<reference evidence="2" key="1">
    <citation type="submission" date="2021-04" db="EMBL/GenBank/DDBJ databases">
        <authorList>
            <person name="Rodrigo-Torres L."/>
            <person name="Arahal R. D."/>
            <person name="Lucena T."/>
        </authorList>
    </citation>
    <scope>NUCLEOTIDE SEQUENCE</scope>
    <source>
        <strain evidence="2">AS29M-1</strain>
    </source>
</reference>
<dbReference type="PANTHER" id="PTHR11608:SF0">
    <property type="entry name" value="BIFUNCTIONAL PROTEIN PYRR"/>
    <property type="match status" value="1"/>
</dbReference>
<feature type="domain" description="Phosphoribosyltransferase" evidence="1">
    <location>
        <begin position="11"/>
        <end position="144"/>
    </location>
</feature>
<dbReference type="Proteomes" id="UP000683507">
    <property type="component" value="Chromosome"/>
</dbReference>
<dbReference type="InterPro" id="IPR029057">
    <property type="entry name" value="PRTase-like"/>
</dbReference>
<evidence type="ECO:0000313" key="2">
    <source>
        <dbReference type="EMBL" id="CAG5083391.1"/>
    </source>
</evidence>
<dbReference type="SUPFAM" id="SSF53271">
    <property type="entry name" value="PRTase-like"/>
    <property type="match status" value="1"/>
</dbReference>
<dbReference type="AlphaFoldDB" id="A0A916JNQ7"/>
<keyword evidence="3" id="KW-1185">Reference proteome</keyword>
<dbReference type="KEGG" id="ptan:CRYO30217_02182"/>
<dbReference type="RefSeq" id="WP_258542411.1">
    <property type="nucleotide sequence ID" value="NZ_OU015584.1"/>
</dbReference>
<dbReference type="Pfam" id="PF00156">
    <property type="entry name" value="Pribosyltran"/>
    <property type="match status" value="1"/>
</dbReference>
<dbReference type="InterPro" id="IPR050137">
    <property type="entry name" value="PyrR_bifunctional"/>
</dbReference>
<accession>A0A916JNQ7</accession>
<evidence type="ECO:0000313" key="3">
    <source>
        <dbReference type="Proteomes" id="UP000683507"/>
    </source>
</evidence>
<name>A0A916JNQ7_9FLAO</name>
<evidence type="ECO:0000259" key="1">
    <source>
        <dbReference type="Pfam" id="PF00156"/>
    </source>
</evidence>
<dbReference type="PANTHER" id="PTHR11608">
    <property type="entry name" value="BIFUNCTIONAL PROTEIN PYRR"/>
    <property type="match status" value="1"/>
</dbReference>